<comment type="caution">
    <text evidence="9">The sequence shown here is derived from an EMBL/GenBank/DDBJ whole genome shotgun (WGS) entry which is preliminary data.</text>
</comment>
<dbReference type="Proteomes" id="UP001519272">
    <property type="component" value="Unassembled WGS sequence"/>
</dbReference>
<dbReference type="Gene3D" id="3.40.50.1700">
    <property type="entry name" value="Glycoside hydrolase family 3 C-terminal domain"/>
    <property type="match status" value="1"/>
</dbReference>
<dbReference type="InterPro" id="IPR013783">
    <property type="entry name" value="Ig-like_fold"/>
</dbReference>
<dbReference type="InterPro" id="IPR036881">
    <property type="entry name" value="Glyco_hydro_3_C_sf"/>
</dbReference>
<dbReference type="InterPro" id="IPR019800">
    <property type="entry name" value="Glyco_hydro_3_AS"/>
</dbReference>
<evidence type="ECO:0000256" key="4">
    <source>
        <dbReference type="ARBA" id="ARBA00022729"/>
    </source>
</evidence>
<dbReference type="Pfam" id="PF00933">
    <property type="entry name" value="Glyco_hydro_3"/>
    <property type="match status" value="1"/>
</dbReference>
<dbReference type="PROSITE" id="PS00775">
    <property type="entry name" value="GLYCOSYL_HYDROL_F3"/>
    <property type="match status" value="1"/>
</dbReference>
<dbReference type="InterPro" id="IPR002772">
    <property type="entry name" value="Glyco_hydro_3_C"/>
</dbReference>
<evidence type="ECO:0000256" key="1">
    <source>
        <dbReference type="ARBA" id="ARBA00000448"/>
    </source>
</evidence>
<reference evidence="9 10" key="1">
    <citation type="submission" date="2021-03" db="EMBL/GenBank/DDBJ databases">
        <title>Genomic Encyclopedia of Type Strains, Phase IV (KMG-IV): sequencing the most valuable type-strain genomes for metagenomic binning, comparative biology and taxonomic classification.</title>
        <authorList>
            <person name="Goeker M."/>
        </authorList>
    </citation>
    <scope>NUCLEOTIDE SEQUENCE [LARGE SCALE GENOMIC DNA]</scope>
    <source>
        <strain evidence="9 10">DSM 14349</strain>
    </source>
</reference>
<keyword evidence="5 7" id="KW-0378">Hydrolase</keyword>
<proteinExistence type="inferred from homology"/>
<evidence type="ECO:0000256" key="3">
    <source>
        <dbReference type="ARBA" id="ARBA00012744"/>
    </source>
</evidence>
<dbReference type="Pfam" id="PF01915">
    <property type="entry name" value="Glyco_hydro_3_C"/>
    <property type="match status" value="1"/>
</dbReference>
<comment type="catalytic activity">
    <reaction evidence="1">
        <text>Hydrolysis of terminal, non-reducing beta-D-glucosyl residues with release of beta-D-glucose.</text>
        <dbReference type="EC" id="3.2.1.21"/>
    </reaction>
</comment>
<feature type="domain" description="Fibronectin type III-like" evidence="8">
    <location>
        <begin position="640"/>
        <end position="709"/>
    </location>
</feature>
<dbReference type="SMART" id="SM01217">
    <property type="entry name" value="Fn3_like"/>
    <property type="match status" value="1"/>
</dbReference>
<dbReference type="InterPro" id="IPR001764">
    <property type="entry name" value="Glyco_hydro_3_N"/>
</dbReference>
<protein>
    <recommendedName>
        <fullName evidence="3">beta-glucosidase</fullName>
        <ecNumber evidence="3">3.2.1.21</ecNumber>
    </recommendedName>
</protein>
<dbReference type="InterPro" id="IPR017853">
    <property type="entry name" value="GH"/>
</dbReference>
<evidence type="ECO:0000313" key="9">
    <source>
        <dbReference type="EMBL" id="MBP1903654.1"/>
    </source>
</evidence>
<sequence length="720" mass="79085">MNQRGLEKLLAEMTLEDKAAQMLQLVGSYFVGAEEDGEITGPMESLGISEDAVKQVGSELGLSGAAKLIAVQQHHMANDKLAIPLLFMADIIHGYKTIFPIPLAIGCAWDVELAEQSAAIAAKESAVSGLHVTFAPMVDLIRDPRWGRVMESTGEDPYLNSLYATAFVRGFQGDDLTNDLNRVAACVKHFAAYGAGEGGREYNTVDLSEWQLREYYLPAYKAALDAGVELVMTSFNTVHGVPATGNKKLMRDLLRDEWGFEGVLISDWAAIMELIPHGIAEDEKEAALKAILAGVDIEMMTSCYVKFLPELVRSGEVDEALVDEAVMRILQLKNKLGLFENPLRGANPELEQEIVYCEEHRQVARQLASKSLVLLKNDNVLPLSTSQHIALIGPFANSKDILGSWSWRGAEGDIHTLEQVLKEKLSTANVKVAACEAVHEVTETELAQAIEAAKYADVIVLALGESSEMSGEGGSRSDIRLPQAQLELVQALRKLNKAMVTLLFNGRPLDLHGVIEESSAVLECWFPGSEGATAISDVLYGDMNPSGRLSMSFPYALGQVPVYYNHFQTGRPIKASEPDNRYTSKYLDIPNEPLFPFGFGLSYTTFSYGEVTISSDQLTKESSIEVKVTVTNTGSYAGEEVVQLYIRDISGEVVRPMKELKGFKKLELTVGESQEVTFTITEKQLRYHHSDLSFSSDTGQFALFVGSNSRDVAEKRFRLV</sequence>
<evidence type="ECO:0000313" key="10">
    <source>
        <dbReference type="Proteomes" id="UP001519272"/>
    </source>
</evidence>
<accession>A0ABS4FM45</accession>
<evidence type="ECO:0000256" key="7">
    <source>
        <dbReference type="RuleBase" id="RU361161"/>
    </source>
</evidence>
<dbReference type="PANTHER" id="PTHR30620:SF16">
    <property type="entry name" value="LYSOSOMAL BETA GLUCOSIDASE"/>
    <property type="match status" value="1"/>
</dbReference>
<dbReference type="PANTHER" id="PTHR30620">
    <property type="entry name" value="PERIPLASMIC BETA-GLUCOSIDASE-RELATED"/>
    <property type="match status" value="1"/>
</dbReference>
<organism evidence="9 10">
    <name type="scientific">Paenibacillus turicensis</name>
    <dbReference type="NCBI Taxonomy" id="160487"/>
    <lineage>
        <taxon>Bacteria</taxon>
        <taxon>Bacillati</taxon>
        <taxon>Bacillota</taxon>
        <taxon>Bacilli</taxon>
        <taxon>Bacillales</taxon>
        <taxon>Paenibacillaceae</taxon>
        <taxon>Paenibacillus</taxon>
    </lineage>
</organism>
<gene>
    <name evidence="9" type="ORF">J2Z32_000266</name>
</gene>
<dbReference type="SUPFAM" id="SSF52279">
    <property type="entry name" value="Beta-D-glucan exohydrolase, C-terminal domain"/>
    <property type="match status" value="1"/>
</dbReference>
<evidence type="ECO:0000256" key="6">
    <source>
        <dbReference type="ARBA" id="ARBA00023295"/>
    </source>
</evidence>
<dbReference type="Pfam" id="PF14310">
    <property type="entry name" value="Fn3-like"/>
    <property type="match status" value="1"/>
</dbReference>
<dbReference type="SUPFAM" id="SSF51445">
    <property type="entry name" value="(Trans)glycosidases"/>
    <property type="match status" value="1"/>
</dbReference>
<keyword evidence="4" id="KW-0732">Signal</keyword>
<dbReference type="GO" id="GO:0008422">
    <property type="term" value="F:beta-glucosidase activity"/>
    <property type="evidence" value="ECO:0007669"/>
    <property type="project" value="UniProtKB-EC"/>
</dbReference>
<comment type="similarity">
    <text evidence="2 7">Belongs to the glycosyl hydrolase 3 family.</text>
</comment>
<evidence type="ECO:0000256" key="2">
    <source>
        <dbReference type="ARBA" id="ARBA00005336"/>
    </source>
</evidence>
<dbReference type="PRINTS" id="PR00133">
    <property type="entry name" value="GLHYDRLASE3"/>
</dbReference>
<dbReference type="EMBL" id="JAGGKG010000001">
    <property type="protein sequence ID" value="MBP1903654.1"/>
    <property type="molecule type" value="Genomic_DNA"/>
</dbReference>
<name>A0ABS4FM45_9BACL</name>
<dbReference type="InterPro" id="IPR036962">
    <property type="entry name" value="Glyco_hydro_3_N_sf"/>
</dbReference>
<dbReference type="InterPro" id="IPR051915">
    <property type="entry name" value="Cellulose_Degrad_GH3"/>
</dbReference>
<dbReference type="NCBIfam" id="NF011678">
    <property type="entry name" value="PRK15098.1"/>
    <property type="match status" value="1"/>
</dbReference>
<keyword evidence="10" id="KW-1185">Reference proteome</keyword>
<keyword evidence="6 7" id="KW-0326">Glycosidase</keyword>
<dbReference type="InterPro" id="IPR026891">
    <property type="entry name" value="Fn3-like"/>
</dbReference>
<dbReference type="Gene3D" id="3.20.20.300">
    <property type="entry name" value="Glycoside hydrolase, family 3, N-terminal domain"/>
    <property type="match status" value="1"/>
</dbReference>
<evidence type="ECO:0000259" key="8">
    <source>
        <dbReference type="SMART" id="SM01217"/>
    </source>
</evidence>
<dbReference type="Gene3D" id="2.60.40.10">
    <property type="entry name" value="Immunoglobulins"/>
    <property type="match status" value="1"/>
</dbReference>
<dbReference type="EC" id="3.2.1.21" evidence="3"/>
<evidence type="ECO:0000256" key="5">
    <source>
        <dbReference type="ARBA" id="ARBA00022801"/>
    </source>
</evidence>